<dbReference type="EMBL" id="CP036290">
    <property type="protein sequence ID" value="QDU82968.1"/>
    <property type="molecule type" value="Genomic_DNA"/>
</dbReference>
<dbReference type="PANTHER" id="PTHR35006">
    <property type="entry name" value="GLYOXALASE FAMILY PROTEIN (AFU_ORTHOLOGUE AFUA_5G14830)"/>
    <property type="match status" value="1"/>
</dbReference>
<evidence type="ECO:0000313" key="2">
    <source>
        <dbReference type="EMBL" id="QDU82968.1"/>
    </source>
</evidence>
<accession>A0A518CUT0</accession>
<dbReference type="InterPro" id="IPR004360">
    <property type="entry name" value="Glyas_Fos-R_dOase_dom"/>
</dbReference>
<feature type="domain" description="VOC" evidence="1">
    <location>
        <begin position="1"/>
        <end position="117"/>
    </location>
</feature>
<dbReference type="Proteomes" id="UP000319342">
    <property type="component" value="Chromosome"/>
</dbReference>
<gene>
    <name evidence="2" type="ORF">Pla163_00630</name>
</gene>
<dbReference type="SUPFAM" id="SSF54593">
    <property type="entry name" value="Glyoxalase/Bleomycin resistance protein/Dihydroxybiphenyl dioxygenase"/>
    <property type="match status" value="1"/>
</dbReference>
<keyword evidence="3" id="KW-1185">Reference proteome</keyword>
<dbReference type="Gene3D" id="3.10.180.10">
    <property type="entry name" value="2,3-Dihydroxybiphenyl 1,2-Dioxygenase, domain 1"/>
    <property type="match status" value="1"/>
</dbReference>
<name>A0A518CUT0_9BACT</name>
<dbReference type="PROSITE" id="PS51819">
    <property type="entry name" value="VOC"/>
    <property type="match status" value="1"/>
</dbReference>
<evidence type="ECO:0000259" key="1">
    <source>
        <dbReference type="PROSITE" id="PS51819"/>
    </source>
</evidence>
<proteinExistence type="predicted"/>
<sequence length="118" mass="12676">MLDHVVLQVSDAARSRAFYERALAPLGYAVQTEFPGFVGFGTDRPVFWIAQRGVTSTEVHVALRAADRATVDAFHAAALAAGGRSNGEPGERPHYHPGYYGAFVLDPDGNNIEAVVYG</sequence>
<organism evidence="2 3">
    <name type="scientific">Rohdeia mirabilis</name>
    <dbReference type="NCBI Taxonomy" id="2528008"/>
    <lineage>
        <taxon>Bacteria</taxon>
        <taxon>Pseudomonadati</taxon>
        <taxon>Planctomycetota</taxon>
        <taxon>Planctomycetia</taxon>
        <taxon>Planctomycetia incertae sedis</taxon>
        <taxon>Rohdeia</taxon>
    </lineage>
</organism>
<dbReference type="AlphaFoldDB" id="A0A518CUT0"/>
<dbReference type="InterPro" id="IPR029068">
    <property type="entry name" value="Glyas_Bleomycin-R_OHBP_Dase"/>
</dbReference>
<dbReference type="PANTHER" id="PTHR35006:SF2">
    <property type="entry name" value="GLYOXALASE FAMILY PROTEIN (AFU_ORTHOLOGUE AFUA_5G14830)"/>
    <property type="match status" value="1"/>
</dbReference>
<dbReference type="Pfam" id="PF00903">
    <property type="entry name" value="Glyoxalase"/>
    <property type="match status" value="1"/>
</dbReference>
<protein>
    <submittedName>
        <fullName evidence="2">Glyoxalase-like domain protein</fullName>
    </submittedName>
</protein>
<dbReference type="InterPro" id="IPR037523">
    <property type="entry name" value="VOC_core"/>
</dbReference>
<evidence type="ECO:0000313" key="3">
    <source>
        <dbReference type="Proteomes" id="UP000319342"/>
    </source>
</evidence>
<dbReference type="CDD" id="cd07262">
    <property type="entry name" value="VOC_like"/>
    <property type="match status" value="1"/>
</dbReference>
<reference evidence="2 3" key="1">
    <citation type="submission" date="2019-02" db="EMBL/GenBank/DDBJ databases">
        <title>Deep-cultivation of Planctomycetes and their phenomic and genomic characterization uncovers novel biology.</title>
        <authorList>
            <person name="Wiegand S."/>
            <person name="Jogler M."/>
            <person name="Boedeker C."/>
            <person name="Pinto D."/>
            <person name="Vollmers J."/>
            <person name="Rivas-Marin E."/>
            <person name="Kohn T."/>
            <person name="Peeters S.H."/>
            <person name="Heuer A."/>
            <person name="Rast P."/>
            <person name="Oberbeckmann S."/>
            <person name="Bunk B."/>
            <person name="Jeske O."/>
            <person name="Meyerdierks A."/>
            <person name="Storesund J.E."/>
            <person name="Kallscheuer N."/>
            <person name="Luecker S."/>
            <person name="Lage O.M."/>
            <person name="Pohl T."/>
            <person name="Merkel B.J."/>
            <person name="Hornburger P."/>
            <person name="Mueller R.-W."/>
            <person name="Bruemmer F."/>
            <person name="Labrenz M."/>
            <person name="Spormann A.M."/>
            <person name="Op den Camp H."/>
            <person name="Overmann J."/>
            <person name="Amann R."/>
            <person name="Jetten M.S.M."/>
            <person name="Mascher T."/>
            <person name="Medema M.H."/>
            <person name="Devos D.P."/>
            <person name="Kaster A.-K."/>
            <person name="Ovreas L."/>
            <person name="Rohde M."/>
            <person name="Galperin M.Y."/>
            <person name="Jogler C."/>
        </authorList>
    </citation>
    <scope>NUCLEOTIDE SEQUENCE [LARGE SCALE GENOMIC DNA]</scope>
    <source>
        <strain evidence="2 3">Pla163</strain>
    </source>
</reference>
<dbReference type="OrthoDB" id="9800322at2"/>
<dbReference type="RefSeq" id="WP_145181823.1">
    <property type="nucleotide sequence ID" value="NZ_CP036290.1"/>
</dbReference>